<protein>
    <submittedName>
        <fullName evidence="1">Phage tail protein</fullName>
    </submittedName>
</protein>
<gene>
    <name evidence="1" type="ORF">D3452_25140</name>
</gene>
<feature type="non-terminal residue" evidence="1">
    <location>
        <position position="1"/>
    </location>
</feature>
<accession>A0A5T6VAF2</accession>
<name>A0A5T6VAF2_SALER</name>
<evidence type="ECO:0000313" key="1">
    <source>
        <dbReference type="EMBL" id="EBM7150557.1"/>
    </source>
</evidence>
<sequence>DSEMATWGMAEITYRITYTN</sequence>
<dbReference type="AlphaFoldDB" id="A0A5T6VAF2"/>
<organism evidence="1">
    <name type="scientific">Salmonella enterica</name>
    <name type="common">Salmonella choleraesuis</name>
    <dbReference type="NCBI Taxonomy" id="28901"/>
    <lineage>
        <taxon>Bacteria</taxon>
        <taxon>Pseudomonadati</taxon>
        <taxon>Pseudomonadota</taxon>
        <taxon>Gammaproteobacteria</taxon>
        <taxon>Enterobacterales</taxon>
        <taxon>Enterobacteriaceae</taxon>
        <taxon>Salmonella</taxon>
    </lineage>
</organism>
<dbReference type="EMBL" id="AAGDMI010000077">
    <property type="protein sequence ID" value="EBM7150557.1"/>
    <property type="molecule type" value="Genomic_DNA"/>
</dbReference>
<proteinExistence type="predicted"/>
<reference evidence="1" key="1">
    <citation type="submission" date="2018-09" db="EMBL/GenBank/DDBJ databases">
        <authorList>
            <consortium name="PulseNet: The National Subtyping Network for Foodborne Disease Surveillance"/>
            <person name="Tarr C.L."/>
            <person name="Trees E."/>
            <person name="Katz L.S."/>
            <person name="Carleton-Romer H.A."/>
            <person name="Stroika S."/>
            <person name="Kucerova Z."/>
            <person name="Roache K.F."/>
            <person name="Sabol A.L."/>
            <person name="Besser J."/>
            <person name="Gerner-Smidt P."/>
        </authorList>
    </citation>
    <scope>NUCLEOTIDE SEQUENCE</scope>
    <source>
        <strain evidence="1">PNUSAS052936</strain>
    </source>
</reference>
<comment type="caution">
    <text evidence="1">The sequence shown here is derived from an EMBL/GenBank/DDBJ whole genome shotgun (WGS) entry which is preliminary data.</text>
</comment>